<evidence type="ECO:0000256" key="4">
    <source>
        <dbReference type="ARBA" id="ARBA00022989"/>
    </source>
</evidence>
<evidence type="ECO:0000313" key="7">
    <source>
        <dbReference type="Proteomes" id="UP000887566"/>
    </source>
</evidence>
<keyword evidence="4 6" id="KW-1133">Transmembrane helix</keyword>
<comment type="subcellular location">
    <subcellularLocation>
        <location evidence="1">Membrane</location>
        <topology evidence="1">Multi-pass membrane protein</topology>
    </subcellularLocation>
</comment>
<evidence type="ECO:0000256" key="5">
    <source>
        <dbReference type="ARBA" id="ARBA00023136"/>
    </source>
</evidence>
<protein>
    <submittedName>
        <fullName evidence="8">Uncharacterized protein</fullName>
    </submittedName>
</protein>
<keyword evidence="3 6" id="KW-0812">Transmembrane</keyword>
<keyword evidence="7" id="KW-1185">Reference proteome</keyword>
<reference evidence="8" key="1">
    <citation type="submission" date="2022-11" db="UniProtKB">
        <authorList>
            <consortium name="WormBaseParasite"/>
        </authorList>
    </citation>
    <scope>IDENTIFICATION</scope>
</reference>
<evidence type="ECO:0000313" key="8">
    <source>
        <dbReference type="WBParaSite" id="PSAMB.scaffold1810size27710.g15012.t1"/>
    </source>
</evidence>
<evidence type="ECO:0000256" key="6">
    <source>
        <dbReference type="SAM" id="Phobius"/>
    </source>
</evidence>
<feature type="transmembrane region" description="Helical" evidence="6">
    <location>
        <begin position="86"/>
        <end position="106"/>
    </location>
</feature>
<accession>A0A914VDE7</accession>
<proteinExistence type="inferred from homology"/>
<evidence type="ECO:0000256" key="2">
    <source>
        <dbReference type="ARBA" id="ARBA00008458"/>
    </source>
</evidence>
<dbReference type="AlphaFoldDB" id="A0A914VDE7"/>
<feature type="transmembrane region" description="Helical" evidence="6">
    <location>
        <begin position="7"/>
        <end position="29"/>
    </location>
</feature>
<dbReference type="InterPro" id="IPR026770">
    <property type="entry name" value="RNase_K"/>
</dbReference>
<evidence type="ECO:0000256" key="1">
    <source>
        <dbReference type="ARBA" id="ARBA00004141"/>
    </source>
</evidence>
<dbReference type="GO" id="GO:0004521">
    <property type="term" value="F:RNA endonuclease activity"/>
    <property type="evidence" value="ECO:0007669"/>
    <property type="project" value="InterPro"/>
</dbReference>
<sequence>MVCGPLCSACMMFTCLWGAIFLGIVGLLFQQESVGLIADLPGGGAKDTNPDTVTTQAPTTDGTARERVLQEQAKLRDDFKNTAMNVWIAAAAHAVTFVLAVGRFMMVKNRL</sequence>
<comment type="similarity">
    <text evidence="2">Belongs to the RNase K family.</text>
</comment>
<dbReference type="GO" id="GO:0016020">
    <property type="term" value="C:membrane"/>
    <property type="evidence" value="ECO:0007669"/>
    <property type="project" value="UniProtKB-SubCell"/>
</dbReference>
<dbReference type="PANTHER" id="PTHR31733">
    <property type="entry name" value="RIBONUCLEASE KAPPA"/>
    <property type="match status" value="1"/>
</dbReference>
<name>A0A914VDE7_9BILA</name>
<keyword evidence="5 6" id="KW-0472">Membrane</keyword>
<dbReference type="WBParaSite" id="PSAMB.scaffold1810size27710.g15012.t1">
    <property type="protein sequence ID" value="PSAMB.scaffold1810size27710.g15012.t1"/>
    <property type="gene ID" value="PSAMB.scaffold1810size27710.g15012"/>
</dbReference>
<evidence type="ECO:0000256" key="3">
    <source>
        <dbReference type="ARBA" id="ARBA00022692"/>
    </source>
</evidence>
<dbReference type="Proteomes" id="UP000887566">
    <property type="component" value="Unplaced"/>
</dbReference>
<organism evidence="7 8">
    <name type="scientific">Plectus sambesii</name>
    <dbReference type="NCBI Taxonomy" id="2011161"/>
    <lineage>
        <taxon>Eukaryota</taxon>
        <taxon>Metazoa</taxon>
        <taxon>Ecdysozoa</taxon>
        <taxon>Nematoda</taxon>
        <taxon>Chromadorea</taxon>
        <taxon>Plectida</taxon>
        <taxon>Plectina</taxon>
        <taxon>Plectoidea</taxon>
        <taxon>Plectidae</taxon>
        <taxon>Plectus</taxon>
    </lineage>
</organism>